<protein>
    <submittedName>
        <fullName evidence="2">Uncharacterized protein</fullName>
    </submittedName>
</protein>
<name>E9HEY8_DAPPU</name>
<dbReference type="InParanoid" id="E9HEY8"/>
<dbReference type="HOGENOM" id="CLU_2514921_0_0_1"/>
<evidence type="ECO:0000313" key="3">
    <source>
        <dbReference type="Proteomes" id="UP000000305"/>
    </source>
</evidence>
<gene>
    <name evidence="2" type="ORF">DAPPUDRAFT_258205</name>
</gene>
<proteinExistence type="predicted"/>
<dbReference type="KEGG" id="dpx:DAPPUDRAFT_258205"/>
<dbReference type="Proteomes" id="UP000000305">
    <property type="component" value="Unassembled WGS sequence"/>
</dbReference>
<evidence type="ECO:0000313" key="2">
    <source>
        <dbReference type="EMBL" id="EFX69702.1"/>
    </source>
</evidence>
<feature type="compositionally biased region" description="Low complexity" evidence="1">
    <location>
        <begin position="14"/>
        <end position="27"/>
    </location>
</feature>
<evidence type="ECO:0000256" key="1">
    <source>
        <dbReference type="SAM" id="MobiDB-lite"/>
    </source>
</evidence>
<organism evidence="2 3">
    <name type="scientific">Daphnia pulex</name>
    <name type="common">Water flea</name>
    <dbReference type="NCBI Taxonomy" id="6669"/>
    <lineage>
        <taxon>Eukaryota</taxon>
        <taxon>Metazoa</taxon>
        <taxon>Ecdysozoa</taxon>
        <taxon>Arthropoda</taxon>
        <taxon>Crustacea</taxon>
        <taxon>Branchiopoda</taxon>
        <taxon>Diplostraca</taxon>
        <taxon>Cladocera</taxon>
        <taxon>Anomopoda</taxon>
        <taxon>Daphniidae</taxon>
        <taxon>Daphnia</taxon>
    </lineage>
</organism>
<keyword evidence="3" id="KW-1185">Reference proteome</keyword>
<reference evidence="2 3" key="1">
    <citation type="journal article" date="2011" name="Science">
        <title>The ecoresponsive genome of Daphnia pulex.</title>
        <authorList>
            <person name="Colbourne J.K."/>
            <person name="Pfrender M.E."/>
            <person name="Gilbert D."/>
            <person name="Thomas W.K."/>
            <person name="Tucker A."/>
            <person name="Oakley T.H."/>
            <person name="Tokishita S."/>
            <person name="Aerts A."/>
            <person name="Arnold G.J."/>
            <person name="Basu M.K."/>
            <person name="Bauer D.J."/>
            <person name="Caceres C.E."/>
            <person name="Carmel L."/>
            <person name="Casola C."/>
            <person name="Choi J.H."/>
            <person name="Detter J.C."/>
            <person name="Dong Q."/>
            <person name="Dusheyko S."/>
            <person name="Eads B.D."/>
            <person name="Frohlich T."/>
            <person name="Geiler-Samerotte K.A."/>
            <person name="Gerlach D."/>
            <person name="Hatcher P."/>
            <person name="Jogdeo S."/>
            <person name="Krijgsveld J."/>
            <person name="Kriventseva E.V."/>
            <person name="Kultz D."/>
            <person name="Laforsch C."/>
            <person name="Lindquist E."/>
            <person name="Lopez J."/>
            <person name="Manak J.R."/>
            <person name="Muller J."/>
            <person name="Pangilinan J."/>
            <person name="Patwardhan R.P."/>
            <person name="Pitluck S."/>
            <person name="Pritham E.J."/>
            <person name="Rechtsteiner A."/>
            <person name="Rho M."/>
            <person name="Rogozin I.B."/>
            <person name="Sakarya O."/>
            <person name="Salamov A."/>
            <person name="Schaack S."/>
            <person name="Shapiro H."/>
            <person name="Shiga Y."/>
            <person name="Skalitzky C."/>
            <person name="Smith Z."/>
            <person name="Souvorov A."/>
            <person name="Sung W."/>
            <person name="Tang Z."/>
            <person name="Tsuchiya D."/>
            <person name="Tu H."/>
            <person name="Vos H."/>
            <person name="Wang M."/>
            <person name="Wolf Y.I."/>
            <person name="Yamagata H."/>
            <person name="Yamada T."/>
            <person name="Ye Y."/>
            <person name="Shaw J.R."/>
            <person name="Andrews J."/>
            <person name="Crease T.J."/>
            <person name="Tang H."/>
            <person name="Lucas S.M."/>
            <person name="Robertson H.M."/>
            <person name="Bork P."/>
            <person name="Koonin E.V."/>
            <person name="Zdobnov E.M."/>
            <person name="Grigoriev I.V."/>
            <person name="Lynch M."/>
            <person name="Boore J.L."/>
        </authorList>
    </citation>
    <scope>NUCLEOTIDE SEQUENCE [LARGE SCALE GENOMIC DNA]</scope>
</reference>
<dbReference type="AlphaFoldDB" id="E9HEY8"/>
<dbReference type="EMBL" id="GL732632">
    <property type="protein sequence ID" value="EFX69702.1"/>
    <property type="molecule type" value="Genomic_DNA"/>
</dbReference>
<feature type="region of interest" description="Disordered" evidence="1">
    <location>
        <begin position="1"/>
        <end position="30"/>
    </location>
</feature>
<accession>E9HEY8</accession>
<sequence>MELLQASRAELPPSSSSSSSSSDSSSLELDESCEGLRNAVNFERNKTPGGFNYGIVKSTLLQILSNKYLDITINGILRVENISTT</sequence>